<name>A0ABU1VUJ8_9GAMM</name>
<keyword evidence="5" id="KW-1185">Reference proteome</keyword>
<dbReference type="Proteomes" id="UP001257909">
    <property type="component" value="Unassembled WGS sequence"/>
</dbReference>
<comment type="caution">
    <text evidence="4">The sequence shown here is derived from an EMBL/GenBank/DDBJ whole genome shotgun (WGS) entry which is preliminary data.</text>
</comment>
<gene>
    <name evidence="4" type="ORF">J2W69_000033</name>
</gene>
<dbReference type="EMBL" id="JAVDWR010000001">
    <property type="protein sequence ID" value="MDR7119118.1"/>
    <property type="molecule type" value="Genomic_DNA"/>
</dbReference>
<dbReference type="RefSeq" id="WP_310273370.1">
    <property type="nucleotide sequence ID" value="NZ_JAVDWR010000001.1"/>
</dbReference>
<protein>
    <submittedName>
        <fullName evidence="4">Acetyltransferase</fullName>
        <ecNumber evidence="4">2.3.1.-</ecNumber>
    </submittedName>
</protein>
<dbReference type="CDD" id="cd04301">
    <property type="entry name" value="NAT_SF"/>
    <property type="match status" value="1"/>
</dbReference>
<dbReference type="InterPro" id="IPR016181">
    <property type="entry name" value="Acyl_CoA_acyltransferase"/>
</dbReference>
<evidence type="ECO:0000313" key="4">
    <source>
        <dbReference type="EMBL" id="MDR7119118.1"/>
    </source>
</evidence>
<evidence type="ECO:0000256" key="2">
    <source>
        <dbReference type="ARBA" id="ARBA00023315"/>
    </source>
</evidence>
<dbReference type="SUPFAM" id="SSF55729">
    <property type="entry name" value="Acyl-CoA N-acyltransferases (Nat)"/>
    <property type="match status" value="1"/>
</dbReference>
<dbReference type="PANTHER" id="PTHR43877">
    <property type="entry name" value="AMINOALKYLPHOSPHONATE N-ACETYLTRANSFERASE-RELATED-RELATED"/>
    <property type="match status" value="1"/>
</dbReference>
<organism evidence="4 5">
    <name type="scientific">Rheinheimera soli</name>
    <dbReference type="NCBI Taxonomy" id="443616"/>
    <lineage>
        <taxon>Bacteria</taxon>
        <taxon>Pseudomonadati</taxon>
        <taxon>Pseudomonadota</taxon>
        <taxon>Gammaproteobacteria</taxon>
        <taxon>Chromatiales</taxon>
        <taxon>Chromatiaceae</taxon>
        <taxon>Rheinheimera</taxon>
    </lineage>
</organism>
<accession>A0ABU1VUJ8</accession>
<dbReference type="InterPro" id="IPR000182">
    <property type="entry name" value="GNAT_dom"/>
</dbReference>
<evidence type="ECO:0000259" key="3">
    <source>
        <dbReference type="PROSITE" id="PS51186"/>
    </source>
</evidence>
<dbReference type="Gene3D" id="3.40.630.30">
    <property type="match status" value="1"/>
</dbReference>
<dbReference type="GO" id="GO:0016746">
    <property type="term" value="F:acyltransferase activity"/>
    <property type="evidence" value="ECO:0007669"/>
    <property type="project" value="UniProtKB-KW"/>
</dbReference>
<keyword evidence="1 4" id="KW-0808">Transferase</keyword>
<dbReference type="Pfam" id="PF00583">
    <property type="entry name" value="Acetyltransf_1"/>
    <property type="match status" value="1"/>
</dbReference>
<sequence>MHIQLDDLTGSEIAALLQEHLTDMNAVSPPESKHALDLAGLKARDISFWTLWQQQQLAGCVALKQLDSGQGEIKSMRSATVFRGQGIGKLLLQHVINEAKNRGYQQLYLETGAMDYFAPARFLYSSFGFEACGPFAQYKKDPNSVFMRLQL</sequence>
<feature type="domain" description="N-acetyltransferase" evidence="3">
    <location>
        <begin position="3"/>
        <end position="151"/>
    </location>
</feature>
<dbReference type="PROSITE" id="PS51186">
    <property type="entry name" value="GNAT"/>
    <property type="match status" value="1"/>
</dbReference>
<dbReference type="PANTHER" id="PTHR43877:SF5">
    <property type="entry name" value="BLL8307 PROTEIN"/>
    <property type="match status" value="1"/>
</dbReference>
<evidence type="ECO:0000313" key="5">
    <source>
        <dbReference type="Proteomes" id="UP001257909"/>
    </source>
</evidence>
<dbReference type="InterPro" id="IPR050832">
    <property type="entry name" value="Bact_Acetyltransf"/>
</dbReference>
<evidence type="ECO:0000256" key="1">
    <source>
        <dbReference type="ARBA" id="ARBA00022679"/>
    </source>
</evidence>
<dbReference type="EC" id="2.3.1.-" evidence="4"/>
<keyword evidence="2 4" id="KW-0012">Acyltransferase</keyword>
<proteinExistence type="predicted"/>
<reference evidence="4 5" key="1">
    <citation type="submission" date="2023-07" db="EMBL/GenBank/DDBJ databases">
        <title>Sorghum-associated microbial communities from plants grown in Nebraska, USA.</title>
        <authorList>
            <person name="Schachtman D."/>
        </authorList>
    </citation>
    <scope>NUCLEOTIDE SEQUENCE [LARGE SCALE GENOMIC DNA]</scope>
    <source>
        <strain evidence="4 5">4138</strain>
    </source>
</reference>